<accession>A0ABW1NWX0</accession>
<feature type="transmembrane region" description="Helical" evidence="1">
    <location>
        <begin position="79"/>
        <end position="96"/>
    </location>
</feature>
<gene>
    <name evidence="2" type="ORF">ACFP3R_00825</name>
</gene>
<dbReference type="Proteomes" id="UP001596220">
    <property type="component" value="Unassembled WGS sequence"/>
</dbReference>
<keyword evidence="1" id="KW-1133">Transmembrane helix</keyword>
<dbReference type="RefSeq" id="WP_380631739.1">
    <property type="nucleotide sequence ID" value="NZ_JBHSQO010000001.1"/>
</dbReference>
<organism evidence="2 3">
    <name type="scientific">Saccharothrix lopnurensis</name>
    <dbReference type="NCBI Taxonomy" id="1670621"/>
    <lineage>
        <taxon>Bacteria</taxon>
        <taxon>Bacillati</taxon>
        <taxon>Actinomycetota</taxon>
        <taxon>Actinomycetes</taxon>
        <taxon>Pseudonocardiales</taxon>
        <taxon>Pseudonocardiaceae</taxon>
        <taxon>Saccharothrix</taxon>
    </lineage>
</organism>
<keyword evidence="1" id="KW-0812">Transmembrane</keyword>
<dbReference type="EMBL" id="JBHSQO010000001">
    <property type="protein sequence ID" value="MFC6087808.1"/>
    <property type="molecule type" value="Genomic_DNA"/>
</dbReference>
<sequence length="133" mass="13904">MSLVQVLGTAAQQQPEPVPALAVGVLFACQGAAALCLFLMAYLGANEKLPRNAFFGLRTGRSRADDETWRHVHRAAAPFAYAAAAAGVAGLGALTLNTDRAALFLATLLITDVVVVVFVGLAMTRGHRDLPMG</sequence>
<reference evidence="3" key="1">
    <citation type="journal article" date="2019" name="Int. J. Syst. Evol. Microbiol.">
        <title>The Global Catalogue of Microorganisms (GCM) 10K type strain sequencing project: providing services to taxonomists for standard genome sequencing and annotation.</title>
        <authorList>
            <consortium name="The Broad Institute Genomics Platform"/>
            <consortium name="The Broad Institute Genome Sequencing Center for Infectious Disease"/>
            <person name="Wu L."/>
            <person name="Ma J."/>
        </authorList>
    </citation>
    <scope>NUCLEOTIDE SEQUENCE [LARGE SCALE GENOMIC DNA]</scope>
    <source>
        <strain evidence="3">CGMCC 4.7246</strain>
    </source>
</reference>
<proteinExistence type="predicted"/>
<name>A0ABW1NWX0_9PSEU</name>
<comment type="caution">
    <text evidence="2">The sequence shown here is derived from an EMBL/GenBank/DDBJ whole genome shotgun (WGS) entry which is preliminary data.</text>
</comment>
<evidence type="ECO:0000313" key="3">
    <source>
        <dbReference type="Proteomes" id="UP001596220"/>
    </source>
</evidence>
<keyword evidence="3" id="KW-1185">Reference proteome</keyword>
<keyword evidence="1" id="KW-0472">Membrane</keyword>
<evidence type="ECO:0000256" key="1">
    <source>
        <dbReference type="SAM" id="Phobius"/>
    </source>
</evidence>
<feature type="transmembrane region" description="Helical" evidence="1">
    <location>
        <begin position="102"/>
        <end position="123"/>
    </location>
</feature>
<dbReference type="InterPro" id="IPR025962">
    <property type="entry name" value="SdpI/YhfL"/>
</dbReference>
<dbReference type="Pfam" id="PF13630">
    <property type="entry name" value="SdpI"/>
    <property type="match status" value="1"/>
</dbReference>
<protein>
    <submittedName>
        <fullName evidence="2">SdpI family protein</fullName>
    </submittedName>
</protein>
<evidence type="ECO:0000313" key="2">
    <source>
        <dbReference type="EMBL" id="MFC6087808.1"/>
    </source>
</evidence>
<feature type="transmembrane region" description="Helical" evidence="1">
    <location>
        <begin position="20"/>
        <end position="43"/>
    </location>
</feature>